<keyword evidence="5" id="KW-1185">Reference proteome</keyword>
<dbReference type="EMBL" id="CP078065">
    <property type="protein sequence ID" value="UVE52438.1"/>
    <property type="molecule type" value="Genomic_DNA"/>
</dbReference>
<dbReference type="Gene3D" id="3.40.50.2000">
    <property type="entry name" value="Glycogen Phosphorylase B"/>
    <property type="match status" value="2"/>
</dbReference>
<feature type="domain" description="Glycosyl transferase family 1" evidence="2">
    <location>
        <begin position="188"/>
        <end position="351"/>
    </location>
</feature>
<dbReference type="GeneID" id="74530785"/>
<protein>
    <submittedName>
        <fullName evidence="4">Glycosyltransferase family 4 protein</fullName>
    </submittedName>
</protein>
<evidence type="ECO:0000313" key="5">
    <source>
        <dbReference type="Proteomes" id="UP001058330"/>
    </source>
</evidence>
<dbReference type="PANTHER" id="PTHR45947:SF3">
    <property type="entry name" value="SULFOQUINOVOSYL TRANSFERASE SQD2"/>
    <property type="match status" value="1"/>
</dbReference>
<evidence type="ECO:0000256" key="1">
    <source>
        <dbReference type="SAM" id="MobiDB-lite"/>
    </source>
</evidence>
<dbReference type="InterPro" id="IPR050194">
    <property type="entry name" value="Glycosyltransferase_grp1"/>
</dbReference>
<evidence type="ECO:0000313" key="4">
    <source>
        <dbReference type="EMBL" id="UVE52438.1"/>
    </source>
</evidence>
<dbReference type="InterPro" id="IPR001296">
    <property type="entry name" value="Glyco_trans_1"/>
</dbReference>
<dbReference type="Pfam" id="PF00534">
    <property type="entry name" value="Glycos_transf_1"/>
    <property type="match status" value="1"/>
</dbReference>
<accession>A0ABY5RKH4</accession>
<sequence>MHVVQVNHLHRPSLGGLENYSHRLAESLRAGGHAVDVVTTDMSLANDRSPLGPESGVTYCKTTATVMRNPLSLELFRVVRQHDADVYHLHSPWYLSSLAATLALPKDAPTVMTIHGFQPMGGLVAKAVEFAYRPFAQFIFDRMDRIIVLGAAEKRRLLREYRVPEEKVVVIPNGIHPDEHDVPESTVEAFRETHGIDPSRPTILFVGRLVELKNPDVLVDTVVDELADLDVNVVVVGHGEESFVADLQARADDRFHFLSNLPFEELQAAYHAADVFVSLSRSEGLPTVVLEAMNARLPVVTTPAGALADVIQDGTHGAVLNIPPSRAQLATALRRYVEDDVLRATVGERNRAYVRDQFDWDVVAADIVSLYEAVLDDGHRPPVEDRQPTLEHVEDATHGDAPLSDGGVDVSSNRPD</sequence>
<dbReference type="InterPro" id="IPR028098">
    <property type="entry name" value="Glyco_trans_4-like_N"/>
</dbReference>
<proteinExistence type="predicted"/>
<reference evidence="4" key="1">
    <citation type="submission" date="2021-07" db="EMBL/GenBank/DDBJ databases">
        <title>Studies on halocins as antimicrobial molecules from haloarchaea.</title>
        <authorList>
            <person name="Kumar S."/>
            <person name="Khare S.K."/>
        </authorList>
    </citation>
    <scope>NUCLEOTIDE SEQUENCE</scope>
    <source>
        <strain evidence="4">NCIM 5678</strain>
        <plasmid evidence="4">pHl5678-2</plasmid>
    </source>
</reference>
<keyword evidence="4" id="KW-0614">Plasmid</keyword>
<feature type="domain" description="Glycosyltransferase subfamily 4-like N-terminal" evidence="3">
    <location>
        <begin position="15"/>
        <end position="178"/>
    </location>
</feature>
<geneLocation type="plasmid" evidence="4 5">
    <name>pHl5678-2</name>
</geneLocation>
<gene>
    <name evidence="4" type="ORF">KU306_17670</name>
</gene>
<evidence type="ECO:0000259" key="2">
    <source>
        <dbReference type="Pfam" id="PF00534"/>
    </source>
</evidence>
<organism evidence="4 5">
    <name type="scientific">Haloferax larsenii</name>
    <dbReference type="NCBI Taxonomy" id="302484"/>
    <lineage>
        <taxon>Archaea</taxon>
        <taxon>Methanobacteriati</taxon>
        <taxon>Methanobacteriota</taxon>
        <taxon>Stenosarchaea group</taxon>
        <taxon>Halobacteria</taxon>
        <taxon>Halobacteriales</taxon>
        <taxon>Haloferacaceae</taxon>
        <taxon>Haloferax</taxon>
    </lineage>
</organism>
<dbReference type="SUPFAM" id="SSF53756">
    <property type="entry name" value="UDP-Glycosyltransferase/glycogen phosphorylase"/>
    <property type="match status" value="1"/>
</dbReference>
<name>A0ABY5RKH4_HALLR</name>
<dbReference type="CDD" id="cd03801">
    <property type="entry name" value="GT4_PimA-like"/>
    <property type="match status" value="1"/>
</dbReference>
<feature type="region of interest" description="Disordered" evidence="1">
    <location>
        <begin position="378"/>
        <end position="416"/>
    </location>
</feature>
<dbReference type="Pfam" id="PF13439">
    <property type="entry name" value="Glyco_transf_4"/>
    <property type="match status" value="1"/>
</dbReference>
<evidence type="ECO:0000259" key="3">
    <source>
        <dbReference type="Pfam" id="PF13439"/>
    </source>
</evidence>
<dbReference type="Proteomes" id="UP001058330">
    <property type="component" value="Plasmid pHl5678-2"/>
</dbReference>
<dbReference type="RefSeq" id="WP_258303798.1">
    <property type="nucleotide sequence ID" value="NZ_CP078065.1"/>
</dbReference>
<feature type="compositionally biased region" description="Basic and acidic residues" evidence="1">
    <location>
        <begin position="378"/>
        <end position="398"/>
    </location>
</feature>
<dbReference type="PANTHER" id="PTHR45947">
    <property type="entry name" value="SULFOQUINOVOSYL TRANSFERASE SQD2"/>
    <property type="match status" value="1"/>
</dbReference>